<dbReference type="GO" id="GO:0006979">
    <property type="term" value="P:response to oxidative stress"/>
    <property type="evidence" value="ECO:0007669"/>
    <property type="project" value="TreeGrafter"/>
</dbReference>
<dbReference type="GO" id="GO:0042744">
    <property type="term" value="P:hydrogen peroxide catabolic process"/>
    <property type="evidence" value="ECO:0007669"/>
    <property type="project" value="TreeGrafter"/>
</dbReference>
<dbReference type="FunFam" id="3.40.30.10:FF:000002">
    <property type="entry name" value="Alkyl hydroperoxide reductase C"/>
    <property type="match status" value="1"/>
</dbReference>
<evidence type="ECO:0000256" key="3">
    <source>
        <dbReference type="ARBA" id="ARBA00022490"/>
    </source>
</evidence>
<comment type="subcellular location">
    <subcellularLocation>
        <location evidence="1">Cytoplasm</location>
    </subcellularLocation>
</comment>
<evidence type="ECO:0000313" key="11">
    <source>
        <dbReference type="EMBL" id="OGZ43715.1"/>
    </source>
</evidence>
<evidence type="ECO:0000256" key="5">
    <source>
        <dbReference type="ARBA" id="ARBA00023002"/>
    </source>
</evidence>
<dbReference type="Gene3D" id="3.40.30.10">
    <property type="entry name" value="Glutaredoxin"/>
    <property type="match status" value="1"/>
</dbReference>
<dbReference type="InterPro" id="IPR013766">
    <property type="entry name" value="Thioredoxin_domain"/>
</dbReference>
<dbReference type="InterPro" id="IPR036249">
    <property type="entry name" value="Thioredoxin-like_sf"/>
</dbReference>
<dbReference type="InterPro" id="IPR000866">
    <property type="entry name" value="AhpC/TSA"/>
</dbReference>
<dbReference type="PROSITE" id="PS51352">
    <property type="entry name" value="THIOREDOXIN_2"/>
    <property type="match status" value="1"/>
</dbReference>
<evidence type="ECO:0000313" key="12">
    <source>
        <dbReference type="Proteomes" id="UP000177480"/>
    </source>
</evidence>
<keyword evidence="6" id="KW-1015">Disulfide bond</keyword>
<dbReference type="PANTHER" id="PTHR10681:SF128">
    <property type="entry name" value="THIOREDOXIN-DEPENDENT PEROXIDE REDUCTASE, MITOCHONDRIAL"/>
    <property type="match status" value="1"/>
</dbReference>
<dbReference type="AlphaFoldDB" id="A0A1G2G053"/>
<comment type="similarity">
    <text evidence="2">Belongs to the peroxiredoxin family. AhpC/Prx1 subfamily.</text>
</comment>
<evidence type="ECO:0000256" key="8">
    <source>
        <dbReference type="ARBA" id="ARBA00037420"/>
    </source>
</evidence>
<dbReference type="PANTHER" id="PTHR10681">
    <property type="entry name" value="THIOREDOXIN PEROXIDASE"/>
    <property type="match status" value="1"/>
</dbReference>
<evidence type="ECO:0000256" key="6">
    <source>
        <dbReference type="ARBA" id="ARBA00023157"/>
    </source>
</evidence>
<accession>A0A1G2G053</accession>
<dbReference type="GO" id="GO:0045454">
    <property type="term" value="P:cell redox homeostasis"/>
    <property type="evidence" value="ECO:0007669"/>
    <property type="project" value="TreeGrafter"/>
</dbReference>
<dbReference type="EMBL" id="MHNK01000011">
    <property type="protein sequence ID" value="OGZ43715.1"/>
    <property type="molecule type" value="Genomic_DNA"/>
</dbReference>
<dbReference type="PIRSF" id="PIRSF000239">
    <property type="entry name" value="AHPC"/>
    <property type="match status" value="1"/>
</dbReference>
<protein>
    <submittedName>
        <fullName evidence="11">Thioredoxin peroxidase</fullName>
    </submittedName>
</protein>
<sequence length="173" mass="19722">MVMIKIGEQAPDFKLKGYFGGKFKEYALKDYKNKWLVIFFYPLDFTFVCPTEIKEFSAKYAQFKKLNAEVIGVSVDSEHSHKAWVEGPLGKINFPLLSDFHKRMSEAYDVLLEDKGIALRGTFILDPYGKVRYVVISDNDVGRSVDETLRVVAALQTGKLCPVEWKPGEKTLN</sequence>
<dbReference type="SUPFAM" id="SSF52833">
    <property type="entry name" value="Thioredoxin-like"/>
    <property type="match status" value="1"/>
</dbReference>
<keyword evidence="4 11" id="KW-0575">Peroxidase</keyword>
<comment type="function">
    <text evidence="8">Thiol-specific peroxidase that catalyzes the reduction of hydrogen peroxide and organic hydroperoxides to water and alcohols, respectively. Plays a role in cell protection against oxidative stress by detoxifying peroxides.</text>
</comment>
<dbReference type="Proteomes" id="UP000177480">
    <property type="component" value="Unassembled WGS sequence"/>
</dbReference>
<evidence type="ECO:0000256" key="1">
    <source>
        <dbReference type="ARBA" id="ARBA00004496"/>
    </source>
</evidence>
<dbReference type="Pfam" id="PF00578">
    <property type="entry name" value="AhpC-TSA"/>
    <property type="match status" value="1"/>
</dbReference>
<feature type="domain" description="Thioredoxin" evidence="10">
    <location>
        <begin position="4"/>
        <end position="157"/>
    </location>
</feature>
<dbReference type="STRING" id="1802114.A2719_01335"/>
<dbReference type="InterPro" id="IPR024706">
    <property type="entry name" value="Peroxiredoxin_AhpC-typ"/>
</dbReference>
<organism evidence="11 12">
    <name type="scientific">Candidatus Ryanbacteria bacterium RIFCSPHIGHO2_01_FULL_45_22</name>
    <dbReference type="NCBI Taxonomy" id="1802114"/>
    <lineage>
        <taxon>Bacteria</taxon>
        <taxon>Candidatus Ryaniibacteriota</taxon>
    </lineage>
</organism>
<dbReference type="GO" id="GO:0005829">
    <property type="term" value="C:cytosol"/>
    <property type="evidence" value="ECO:0007669"/>
    <property type="project" value="TreeGrafter"/>
</dbReference>
<dbReference type="InterPro" id="IPR050217">
    <property type="entry name" value="Peroxiredoxin"/>
</dbReference>
<dbReference type="GO" id="GO:0008379">
    <property type="term" value="F:thioredoxin peroxidase activity"/>
    <property type="evidence" value="ECO:0007669"/>
    <property type="project" value="TreeGrafter"/>
</dbReference>
<dbReference type="GO" id="GO:0033554">
    <property type="term" value="P:cellular response to stress"/>
    <property type="evidence" value="ECO:0007669"/>
    <property type="project" value="TreeGrafter"/>
</dbReference>
<dbReference type="CDD" id="cd03015">
    <property type="entry name" value="PRX_Typ2cys"/>
    <property type="match status" value="1"/>
</dbReference>
<keyword evidence="3" id="KW-0963">Cytoplasm</keyword>
<evidence type="ECO:0000259" key="10">
    <source>
        <dbReference type="PROSITE" id="PS51352"/>
    </source>
</evidence>
<keyword evidence="7" id="KW-0676">Redox-active center</keyword>
<name>A0A1G2G053_9BACT</name>
<feature type="active site" description="Cysteine sulfenic acid (-SOH) intermediate; for peroxidase activity" evidence="9">
    <location>
        <position position="49"/>
    </location>
</feature>
<keyword evidence="5" id="KW-0560">Oxidoreductase</keyword>
<proteinExistence type="inferred from homology"/>
<evidence type="ECO:0000256" key="7">
    <source>
        <dbReference type="ARBA" id="ARBA00023284"/>
    </source>
</evidence>
<evidence type="ECO:0000256" key="9">
    <source>
        <dbReference type="PIRSR" id="PIRSR000239-1"/>
    </source>
</evidence>
<reference evidence="11 12" key="1">
    <citation type="journal article" date="2016" name="Nat. Commun.">
        <title>Thousands of microbial genomes shed light on interconnected biogeochemical processes in an aquifer system.</title>
        <authorList>
            <person name="Anantharaman K."/>
            <person name="Brown C.T."/>
            <person name="Hug L.A."/>
            <person name="Sharon I."/>
            <person name="Castelle C.J."/>
            <person name="Probst A.J."/>
            <person name="Thomas B.C."/>
            <person name="Singh A."/>
            <person name="Wilkins M.J."/>
            <person name="Karaoz U."/>
            <person name="Brodie E.L."/>
            <person name="Williams K.H."/>
            <person name="Hubbard S.S."/>
            <person name="Banfield J.F."/>
        </authorList>
    </citation>
    <scope>NUCLEOTIDE SEQUENCE [LARGE SCALE GENOMIC DNA]</scope>
</reference>
<evidence type="ECO:0000256" key="2">
    <source>
        <dbReference type="ARBA" id="ARBA00009796"/>
    </source>
</evidence>
<comment type="caution">
    <text evidence="11">The sequence shown here is derived from an EMBL/GenBank/DDBJ whole genome shotgun (WGS) entry which is preliminary data.</text>
</comment>
<evidence type="ECO:0000256" key="4">
    <source>
        <dbReference type="ARBA" id="ARBA00022559"/>
    </source>
</evidence>
<gene>
    <name evidence="11" type="ORF">A2719_01335</name>
</gene>